<name>A0A1H3G2B7_EUBBA</name>
<keyword evidence="14" id="KW-1185">Reference proteome</keyword>
<dbReference type="GO" id="GO:0090563">
    <property type="term" value="F:protein-phosphocysteine-sugar phosphotransferase activity"/>
    <property type="evidence" value="ECO:0007669"/>
    <property type="project" value="TreeGrafter"/>
</dbReference>
<evidence type="ECO:0000313" key="13">
    <source>
        <dbReference type="EMBL" id="SDX97391.1"/>
    </source>
</evidence>
<keyword evidence="4" id="KW-0597">Phosphoprotein</keyword>
<dbReference type="Proteomes" id="UP000199652">
    <property type="component" value="Unassembled WGS sequence"/>
</dbReference>
<evidence type="ECO:0000313" key="14">
    <source>
        <dbReference type="Proteomes" id="UP000199652"/>
    </source>
</evidence>
<dbReference type="InterPro" id="IPR050893">
    <property type="entry name" value="Sugar_PTS"/>
</dbReference>
<evidence type="ECO:0000256" key="10">
    <source>
        <dbReference type="ARBA" id="ARBA00030956"/>
    </source>
</evidence>
<gene>
    <name evidence="13" type="ORF">SAMN04488579_11266</name>
</gene>
<evidence type="ECO:0000256" key="2">
    <source>
        <dbReference type="ARBA" id="ARBA00014783"/>
    </source>
</evidence>
<dbReference type="PROSITE" id="PS00372">
    <property type="entry name" value="PTS_EIIA_TYPE_2_HIS"/>
    <property type="match status" value="1"/>
</dbReference>
<dbReference type="InterPro" id="IPR016152">
    <property type="entry name" value="PTrfase/Anion_transptr"/>
</dbReference>
<dbReference type="EMBL" id="FNOU01000012">
    <property type="protein sequence ID" value="SDX97391.1"/>
    <property type="molecule type" value="Genomic_DNA"/>
</dbReference>
<evidence type="ECO:0000256" key="6">
    <source>
        <dbReference type="ARBA" id="ARBA00022679"/>
    </source>
</evidence>
<dbReference type="InterPro" id="IPR002178">
    <property type="entry name" value="PTS_EIIA_type-2_dom"/>
</dbReference>
<keyword evidence="8" id="KW-0418">Kinase</keyword>
<evidence type="ECO:0000256" key="1">
    <source>
        <dbReference type="ARBA" id="ARBA00002434"/>
    </source>
</evidence>
<dbReference type="GO" id="GO:0016301">
    <property type="term" value="F:kinase activity"/>
    <property type="evidence" value="ECO:0007669"/>
    <property type="project" value="UniProtKB-KW"/>
</dbReference>
<evidence type="ECO:0000256" key="8">
    <source>
        <dbReference type="ARBA" id="ARBA00022777"/>
    </source>
</evidence>
<dbReference type="AlphaFoldDB" id="A0A1H3G2B7"/>
<accession>A0A1H3G2B7</accession>
<dbReference type="PANTHER" id="PTHR30181">
    <property type="entry name" value="MANNITOL PERMEASE IIC COMPONENT"/>
    <property type="match status" value="1"/>
</dbReference>
<dbReference type="STRING" id="1528.SAMN04488579_11266"/>
<dbReference type="RefSeq" id="WP_090245423.1">
    <property type="nucleotide sequence ID" value="NZ_FNOU01000012.1"/>
</dbReference>
<evidence type="ECO:0000256" key="11">
    <source>
        <dbReference type="ARBA" id="ARBA00030962"/>
    </source>
</evidence>
<protein>
    <recommendedName>
        <fullName evidence="2">Mannitol-specific phosphotransferase enzyme IIA component</fullName>
    </recommendedName>
    <alternativeName>
        <fullName evidence="10">EIIA</fullName>
    </alternativeName>
    <alternativeName>
        <fullName evidence="11">EIII</fullName>
    </alternativeName>
    <alternativeName>
        <fullName evidence="9">PTS system mannitol-specific EIIA component</fullName>
    </alternativeName>
</protein>
<keyword evidence="3" id="KW-0813">Transport</keyword>
<dbReference type="CDD" id="cd00211">
    <property type="entry name" value="PTS_IIA_fru"/>
    <property type="match status" value="1"/>
</dbReference>
<dbReference type="Pfam" id="PF00359">
    <property type="entry name" value="PTS_EIIA_2"/>
    <property type="match status" value="1"/>
</dbReference>
<evidence type="ECO:0000256" key="4">
    <source>
        <dbReference type="ARBA" id="ARBA00022553"/>
    </source>
</evidence>
<evidence type="ECO:0000256" key="7">
    <source>
        <dbReference type="ARBA" id="ARBA00022683"/>
    </source>
</evidence>
<reference evidence="14" key="1">
    <citation type="submission" date="2016-10" db="EMBL/GenBank/DDBJ databases">
        <authorList>
            <person name="Varghese N."/>
            <person name="Submissions S."/>
        </authorList>
    </citation>
    <scope>NUCLEOTIDE SEQUENCE [LARGE SCALE GENOMIC DNA]</scope>
    <source>
        <strain evidence="14">VPI 5359</strain>
    </source>
</reference>
<keyword evidence="7" id="KW-0598">Phosphotransferase system</keyword>
<evidence type="ECO:0000259" key="12">
    <source>
        <dbReference type="PROSITE" id="PS51094"/>
    </source>
</evidence>
<dbReference type="GO" id="GO:0009401">
    <property type="term" value="P:phosphoenolpyruvate-dependent sugar phosphotransferase system"/>
    <property type="evidence" value="ECO:0007669"/>
    <property type="project" value="UniProtKB-KW"/>
</dbReference>
<dbReference type="PROSITE" id="PS51094">
    <property type="entry name" value="PTS_EIIA_TYPE_2"/>
    <property type="match status" value="1"/>
</dbReference>
<dbReference type="SUPFAM" id="SSF55804">
    <property type="entry name" value="Phoshotransferase/anion transport protein"/>
    <property type="match status" value="1"/>
</dbReference>
<feature type="domain" description="PTS EIIA type-2" evidence="12">
    <location>
        <begin position="2"/>
        <end position="139"/>
    </location>
</feature>
<dbReference type="Gene3D" id="3.40.930.10">
    <property type="entry name" value="Mannitol-specific EII, Chain A"/>
    <property type="match status" value="1"/>
</dbReference>
<dbReference type="PANTHER" id="PTHR30181:SF2">
    <property type="entry name" value="PTS SYSTEM MANNITOL-SPECIFIC EIICBA COMPONENT"/>
    <property type="match status" value="1"/>
</dbReference>
<proteinExistence type="predicted"/>
<dbReference type="OrthoDB" id="1640042at2"/>
<dbReference type="GO" id="GO:0005886">
    <property type="term" value="C:plasma membrane"/>
    <property type="evidence" value="ECO:0007669"/>
    <property type="project" value="TreeGrafter"/>
</dbReference>
<evidence type="ECO:0000256" key="5">
    <source>
        <dbReference type="ARBA" id="ARBA00022597"/>
    </source>
</evidence>
<sequence>MEILQEKNIIINCSLTEKMAVVKAMGQLLYESGYVTEAYIQGMIDKEGTMNTYLGNDIAIPHGIESVRDQVLVSGLGIMTFPQGIDWNGQKVRVVIGIAGKEEEHIEVLAHIAVTLSEPQEVDALVASDAKGIHQMLAL</sequence>
<comment type="function">
    <text evidence="1">The phosphoenolpyruvate-dependent sugar phosphotransferase system (sugar PTS), a major carbohydrate active transport system, catalyzes the phosphorylation of incoming sugar substrates concomitantly with their translocation across the cell membrane. The enzyme II CmtAB PTS system is involved in D-mannitol transport.</text>
</comment>
<keyword evidence="6" id="KW-0808">Transferase</keyword>
<organism evidence="13 14">
    <name type="scientific">Eubacterium barkeri</name>
    <name type="common">Clostridium barkeri</name>
    <dbReference type="NCBI Taxonomy" id="1528"/>
    <lineage>
        <taxon>Bacteria</taxon>
        <taxon>Bacillati</taxon>
        <taxon>Bacillota</taxon>
        <taxon>Clostridia</taxon>
        <taxon>Eubacteriales</taxon>
        <taxon>Eubacteriaceae</taxon>
        <taxon>Eubacterium</taxon>
    </lineage>
</organism>
<evidence type="ECO:0000256" key="9">
    <source>
        <dbReference type="ARBA" id="ARBA00029908"/>
    </source>
</evidence>
<keyword evidence="5" id="KW-0762">Sugar transport</keyword>
<evidence type="ECO:0000256" key="3">
    <source>
        <dbReference type="ARBA" id="ARBA00022448"/>
    </source>
</evidence>